<dbReference type="GO" id="GO:0005525">
    <property type="term" value="F:GTP binding"/>
    <property type="evidence" value="ECO:0007669"/>
    <property type="project" value="UniProtKB-KW"/>
</dbReference>
<comment type="caution">
    <text evidence="7">The sequence shown here is derived from an EMBL/GenBank/DDBJ whole genome shotgun (WGS) entry which is preliminary data.</text>
</comment>
<comment type="subcellular location">
    <subcellularLocation>
        <location evidence="4">Cytoplasm</location>
    </subcellularLocation>
</comment>
<feature type="binding site" evidence="5">
    <location>
        <begin position="130"/>
        <end position="135"/>
    </location>
    <ligand>
        <name>GTP</name>
        <dbReference type="ChEBI" id="CHEBI:37565"/>
    </ligand>
</feature>
<evidence type="ECO:0000256" key="5">
    <source>
        <dbReference type="PIRSR" id="PIRSR006230-1"/>
    </source>
</evidence>
<accession>A0A7W9SH73</accession>
<gene>
    <name evidence="7" type="ORF">HNQ46_001350</name>
</gene>
<dbReference type="InterPro" id="IPR023179">
    <property type="entry name" value="GTP-bd_ortho_bundle_sf"/>
</dbReference>
<evidence type="ECO:0000256" key="4">
    <source>
        <dbReference type="PIRNR" id="PIRNR006230"/>
    </source>
</evidence>
<dbReference type="PROSITE" id="PS51721">
    <property type="entry name" value="G_CP"/>
    <property type="match status" value="1"/>
</dbReference>
<keyword evidence="2 4" id="KW-0547">Nucleotide-binding</keyword>
<dbReference type="InterPro" id="IPR016478">
    <property type="entry name" value="GTPase_MTG1"/>
</dbReference>
<dbReference type="GO" id="GO:0003924">
    <property type="term" value="F:GTPase activity"/>
    <property type="evidence" value="ECO:0007669"/>
    <property type="project" value="TreeGrafter"/>
</dbReference>
<proteinExistence type="inferred from homology"/>
<feature type="binding site" evidence="5">
    <location>
        <begin position="58"/>
        <end position="61"/>
    </location>
    <ligand>
        <name>GTP</name>
        <dbReference type="ChEBI" id="CHEBI:37565"/>
    </ligand>
</feature>
<dbReference type="InterPro" id="IPR006073">
    <property type="entry name" value="GTP-bd"/>
</dbReference>
<dbReference type="NCBIfam" id="TIGR03596">
    <property type="entry name" value="GTPase_YlqF"/>
    <property type="match status" value="1"/>
</dbReference>
<evidence type="ECO:0000256" key="1">
    <source>
        <dbReference type="ARBA" id="ARBA00014898"/>
    </source>
</evidence>
<reference evidence="7 8" key="1">
    <citation type="submission" date="2020-08" db="EMBL/GenBank/DDBJ databases">
        <title>Genomic Encyclopedia of Type Strains, Phase IV (KMG-IV): sequencing the most valuable type-strain genomes for metagenomic binning, comparative biology and taxonomic classification.</title>
        <authorList>
            <person name="Goeker M."/>
        </authorList>
    </citation>
    <scope>NUCLEOTIDE SEQUENCE [LARGE SCALE GENOMIC DNA]</scope>
    <source>
        <strain evidence="7 8">DSM 17245</strain>
    </source>
</reference>
<comment type="function">
    <text evidence="4">Required for a late step of 50S ribosomal subunit assembly. Has GTPase activity.</text>
</comment>
<dbReference type="InterPro" id="IPR027417">
    <property type="entry name" value="P-loop_NTPase"/>
</dbReference>
<protein>
    <recommendedName>
        <fullName evidence="1 4">Ribosome biogenesis GTPase A</fullName>
    </recommendedName>
</protein>
<dbReference type="GO" id="GO:0005737">
    <property type="term" value="C:cytoplasm"/>
    <property type="evidence" value="ECO:0007669"/>
    <property type="project" value="UniProtKB-SubCell"/>
</dbReference>
<keyword evidence="3 4" id="KW-0342">GTP-binding</keyword>
<dbReference type="Gene3D" id="3.40.50.300">
    <property type="entry name" value="P-loop containing nucleotide triphosphate hydrolases"/>
    <property type="match status" value="1"/>
</dbReference>
<dbReference type="InterPro" id="IPR030378">
    <property type="entry name" value="G_CP_dom"/>
</dbReference>
<organism evidence="7 8">
    <name type="scientific">Oribacterium sinus</name>
    <dbReference type="NCBI Taxonomy" id="237576"/>
    <lineage>
        <taxon>Bacteria</taxon>
        <taxon>Bacillati</taxon>
        <taxon>Bacillota</taxon>
        <taxon>Clostridia</taxon>
        <taxon>Lachnospirales</taxon>
        <taxon>Lachnospiraceae</taxon>
        <taxon>Oribacterium</taxon>
    </lineage>
</organism>
<evidence type="ECO:0000256" key="2">
    <source>
        <dbReference type="ARBA" id="ARBA00022741"/>
    </source>
</evidence>
<evidence type="ECO:0000313" key="7">
    <source>
        <dbReference type="EMBL" id="MBB6041370.1"/>
    </source>
</evidence>
<comment type="similarity">
    <text evidence="4">Belongs to the TRAFAC class YlqF/YawG GTPase family. MTG1 subfamily.</text>
</comment>
<evidence type="ECO:0000256" key="3">
    <source>
        <dbReference type="ARBA" id="ARBA00023134"/>
    </source>
</evidence>
<dbReference type="CDD" id="cd01856">
    <property type="entry name" value="YlqF"/>
    <property type="match status" value="1"/>
</dbReference>
<dbReference type="RefSeq" id="WP_183683998.1">
    <property type="nucleotide sequence ID" value="NZ_JACHHH010000006.1"/>
</dbReference>
<dbReference type="FunFam" id="3.40.50.300:FF:000590">
    <property type="entry name" value="Ribosome biogenesis GTPase A"/>
    <property type="match status" value="1"/>
</dbReference>
<dbReference type="PIRSF" id="PIRSF006230">
    <property type="entry name" value="MG442"/>
    <property type="match status" value="1"/>
</dbReference>
<sequence length="295" mass="33670">MKIQWYPGHMAKAKRKMKEDLPLCDVIVEVIDSRCPNSSRNPEIDQLAKDKIRILLFNKLDLADDERSKLFMEDFHRRGFFTLGIDARNRASVKRVSKLIQEASQPLYEKNRKKGISSQMVRAMVLGIPNVGKSTFINAFVGRSTAKTGNKPGVTRGNQWIKLDKNVQLLDTPGITWPKFERKIVGYNLALIGSINDDILPIEDLVFYFLKYLVRYYPKAILERYGIEPEEGEAALSIMDKIAVKRACIKKGGDVDYTRVSRLILDDFRSGRLGKISLEHPGKWYDEGDEDSAVE</sequence>
<dbReference type="Proteomes" id="UP000522163">
    <property type="component" value="Unassembled WGS sequence"/>
</dbReference>
<feature type="binding site" evidence="5">
    <location>
        <position position="174"/>
    </location>
    <ligand>
        <name>GTP</name>
        <dbReference type="ChEBI" id="CHEBI:37565"/>
    </ligand>
</feature>
<dbReference type="InterPro" id="IPR019991">
    <property type="entry name" value="GTP-bd_ribosome_bgen"/>
</dbReference>
<keyword evidence="4" id="KW-0963">Cytoplasm</keyword>
<dbReference type="GeneID" id="85014889"/>
<dbReference type="SUPFAM" id="SSF52540">
    <property type="entry name" value="P-loop containing nucleoside triphosphate hydrolases"/>
    <property type="match status" value="1"/>
</dbReference>
<dbReference type="AlphaFoldDB" id="A0A7W9SH73"/>
<feature type="domain" description="CP-type G" evidence="6">
    <location>
        <begin position="11"/>
        <end position="178"/>
    </location>
</feature>
<dbReference type="EMBL" id="JACHHH010000006">
    <property type="protein sequence ID" value="MBB6041370.1"/>
    <property type="molecule type" value="Genomic_DNA"/>
</dbReference>
<evidence type="ECO:0000313" key="8">
    <source>
        <dbReference type="Proteomes" id="UP000522163"/>
    </source>
</evidence>
<dbReference type="Pfam" id="PF01926">
    <property type="entry name" value="MMR_HSR1"/>
    <property type="match status" value="1"/>
</dbReference>
<dbReference type="GO" id="GO:0006412">
    <property type="term" value="P:translation"/>
    <property type="evidence" value="ECO:0007669"/>
    <property type="project" value="TreeGrafter"/>
</dbReference>
<dbReference type="PANTHER" id="PTHR45782">
    <property type="entry name" value="MITOCHONDRIAL RIBOSOME-ASSOCIATED GTPASE 1"/>
    <property type="match status" value="1"/>
</dbReference>
<name>A0A7W9SH73_9FIRM</name>
<dbReference type="Gene3D" id="1.10.1580.10">
    <property type="match status" value="1"/>
</dbReference>
<evidence type="ECO:0000259" key="6">
    <source>
        <dbReference type="PROSITE" id="PS51721"/>
    </source>
</evidence>
<dbReference type="PANTHER" id="PTHR45782:SF4">
    <property type="entry name" value="MITOCHONDRIAL RIBOSOME-ASSOCIATED GTPASE 1"/>
    <property type="match status" value="1"/>
</dbReference>